<dbReference type="RefSeq" id="WP_107724833.1">
    <property type="nucleotide sequence ID" value="NZ_PZZP01000001.1"/>
</dbReference>
<dbReference type="CDD" id="cd03216">
    <property type="entry name" value="ABC_Carb_Monos_I"/>
    <property type="match status" value="1"/>
</dbReference>
<reference evidence="11 12" key="1">
    <citation type="submission" date="2018-04" db="EMBL/GenBank/DDBJ databases">
        <title>Genomic Encyclopedia of Archaeal and Bacterial Type Strains, Phase II (KMG-II): from individual species to whole genera.</title>
        <authorList>
            <person name="Goeker M."/>
        </authorList>
    </citation>
    <scope>NUCLEOTIDE SEQUENCE [LARGE SCALE GENOMIC DNA]</scope>
    <source>
        <strain evidence="11 12">DSM 45169</strain>
    </source>
</reference>
<accession>A0A2T4Z7V3</accession>
<keyword evidence="9" id="KW-0472">Membrane</keyword>
<comment type="caution">
    <text evidence="11">The sequence shown here is derived from an EMBL/GenBank/DDBJ whole genome shotgun (WGS) entry which is preliminary data.</text>
</comment>
<evidence type="ECO:0000256" key="5">
    <source>
        <dbReference type="ARBA" id="ARBA00022737"/>
    </source>
</evidence>
<keyword evidence="8" id="KW-1278">Translocase</keyword>
<evidence type="ECO:0000256" key="3">
    <source>
        <dbReference type="ARBA" id="ARBA00022475"/>
    </source>
</evidence>
<dbReference type="GO" id="GO:0016887">
    <property type="term" value="F:ATP hydrolysis activity"/>
    <property type="evidence" value="ECO:0007669"/>
    <property type="project" value="InterPro"/>
</dbReference>
<evidence type="ECO:0000313" key="11">
    <source>
        <dbReference type="EMBL" id="PTM57972.1"/>
    </source>
</evidence>
<proteinExistence type="predicted"/>
<dbReference type="InterPro" id="IPR053466">
    <property type="entry name" value="L-arabinose_ABC_transporter"/>
</dbReference>
<dbReference type="FunFam" id="3.40.50.300:FF:000127">
    <property type="entry name" value="Ribose import ATP-binding protein RbsA"/>
    <property type="match status" value="1"/>
</dbReference>
<dbReference type="PANTHER" id="PTHR43790">
    <property type="entry name" value="CARBOHYDRATE TRANSPORT ATP-BINDING PROTEIN MG119-RELATED"/>
    <property type="match status" value="1"/>
</dbReference>
<dbReference type="AlphaFoldDB" id="A0A2T4Z7V3"/>
<keyword evidence="7 11" id="KW-0067">ATP-binding</keyword>
<dbReference type="Gene3D" id="3.40.50.300">
    <property type="entry name" value="P-loop containing nucleotide triphosphate hydrolases"/>
    <property type="match status" value="2"/>
</dbReference>
<name>A0A2T4Z7V3_9BACL</name>
<evidence type="ECO:0000256" key="8">
    <source>
        <dbReference type="ARBA" id="ARBA00022967"/>
    </source>
</evidence>
<keyword evidence="2" id="KW-0813">Transport</keyword>
<dbReference type="InterPro" id="IPR017871">
    <property type="entry name" value="ABC_transporter-like_CS"/>
</dbReference>
<evidence type="ECO:0000256" key="6">
    <source>
        <dbReference type="ARBA" id="ARBA00022741"/>
    </source>
</evidence>
<keyword evidence="4" id="KW-0762">Sugar transport</keyword>
<dbReference type="EMBL" id="PZZP01000001">
    <property type="protein sequence ID" value="PTM57972.1"/>
    <property type="molecule type" value="Genomic_DNA"/>
</dbReference>
<dbReference type="InterPro" id="IPR027417">
    <property type="entry name" value="P-loop_NTPase"/>
</dbReference>
<dbReference type="PANTHER" id="PTHR43790:SF1">
    <property type="entry name" value="XYLOSE IMPORT ATP-BINDING PROTEIN XYLG"/>
    <property type="match status" value="1"/>
</dbReference>
<comment type="subcellular location">
    <subcellularLocation>
        <location evidence="1">Cell membrane</location>
        <topology evidence="1">Peripheral membrane protein</topology>
    </subcellularLocation>
</comment>
<organism evidence="11 12">
    <name type="scientific">Desmospora activa DSM 45169</name>
    <dbReference type="NCBI Taxonomy" id="1121389"/>
    <lineage>
        <taxon>Bacteria</taxon>
        <taxon>Bacillati</taxon>
        <taxon>Bacillota</taxon>
        <taxon>Bacilli</taxon>
        <taxon>Bacillales</taxon>
        <taxon>Thermoactinomycetaceae</taxon>
        <taxon>Desmospora</taxon>
    </lineage>
</organism>
<protein>
    <submittedName>
        <fullName evidence="11">Multiple monosaccharide ABC transporter ATP-binding protein</fullName>
    </submittedName>
</protein>
<dbReference type="Pfam" id="PF00005">
    <property type="entry name" value="ABC_tran"/>
    <property type="match status" value="2"/>
</dbReference>
<evidence type="ECO:0000256" key="9">
    <source>
        <dbReference type="ARBA" id="ARBA00023136"/>
    </source>
</evidence>
<dbReference type="GO" id="GO:0005886">
    <property type="term" value="C:plasma membrane"/>
    <property type="evidence" value="ECO:0007669"/>
    <property type="project" value="UniProtKB-SubCell"/>
</dbReference>
<dbReference type="InterPro" id="IPR003439">
    <property type="entry name" value="ABC_transporter-like_ATP-bd"/>
</dbReference>
<sequence>MADHLLEMRKITKEFPGVKALENVNFKVKEGEIHALCGENGAGKSTLMKVLSGVYPDGSYTGEILFQGKVCQFKNIKQSEGLGIVIIHQELALIPELTIAENIFLGNEQAKKGIIDWNQTTTKTKALLQKVGLKESPNTLIKHIGVGKQQLVEIAKALAKEVKLLILDEPTAALNESDSENLLQLLLQFKKQGMTSIIISHKLNEILKVADSITILRDGQTIETLEREKEVITEDRIIKGMVGRSLSNQDTKREADIGKTIFEVKNWTVYHPLQRDRKMVDNVNLHIRRGEIVGIAGLMGAGRTELAMSIFGQSYGQKISGKIEIDGKEVELKNVSQAIQQGVAYVTEDRKTYGLILNDDIKTNITLPSLQQLSKRAIIDQHEEIRTAGEYRKKLNIKAASILQRAENLSGGNQQKVVLSKWMLTEPEILIMDEPTRGIDIGAKYEIYAIINQLAAKGKGILLISSELPEILRICDRIYVMSAGKITGEVNREEATQETLMKYMTVSRRQNDAGRETADTK</sequence>
<keyword evidence="6" id="KW-0547">Nucleotide-binding</keyword>
<dbReference type="GO" id="GO:0005524">
    <property type="term" value="F:ATP binding"/>
    <property type="evidence" value="ECO:0007669"/>
    <property type="project" value="UniProtKB-KW"/>
</dbReference>
<evidence type="ECO:0000259" key="10">
    <source>
        <dbReference type="PROSITE" id="PS50893"/>
    </source>
</evidence>
<keyword evidence="5" id="KW-0677">Repeat</keyword>
<evidence type="ECO:0000256" key="1">
    <source>
        <dbReference type="ARBA" id="ARBA00004202"/>
    </source>
</evidence>
<gene>
    <name evidence="11" type="ORF">C8J48_0543</name>
</gene>
<dbReference type="NCBIfam" id="NF040905">
    <property type="entry name" value="GguA"/>
    <property type="match status" value="1"/>
</dbReference>
<evidence type="ECO:0000256" key="7">
    <source>
        <dbReference type="ARBA" id="ARBA00022840"/>
    </source>
</evidence>
<dbReference type="PROSITE" id="PS50893">
    <property type="entry name" value="ABC_TRANSPORTER_2"/>
    <property type="match status" value="2"/>
</dbReference>
<keyword evidence="3" id="KW-1003">Cell membrane</keyword>
<dbReference type="PROSITE" id="PS00211">
    <property type="entry name" value="ABC_TRANSPORTER_1"/>
    <property type="match status" value="1"/>
</dbReference>
<feature type="domain" description="ABC transporter" evidence="10">
    <location>
        <begin position="6"/>
        <end position="243"/>
    </location>
</feature>
<feature type="domain" description="ABC transporter" evidence="10">
    <location>
        <begin position="264"/>
        <end position="508"/>
    </location>
</feature>
<dbReference type="SMART" id="SM00382">
    <property type="entry name" value="AAA"/>
    <property type="match status" value="2"/>
</dbReference>
<dbReference type="InterPro" id="IPR003593">
    <property type="entry name" value="AAA+_ATPase"/>
</dbReference>
<dbReference type="Proteomes" id="UP000241639">
    <property type="component" value="Unassembled WGS sequence"/>
</dbReference>
<evidence type="ECO:0000256" key="4">
    <source>
        <dbReference type="ARBA" id="ARBA00022597"/>
    </source>
</evidence>
<keyword evidence="12" id="KW-1185">Reference proteome</keyword>
<dbReference type="OrthoDB" id="9766104at2"/>
<evidence type="ECO:0000313" key="12">
    <source>
        <dbReference type="Proteomes" id="UP000241639"/>
    </source>
</evidence>
<evidence type="ECO:0000256" key="2">
    <source>
        <dbReference type="ARBA" id="ARBA00022448"/>
    </source>
</evidence>
<dbReference type="InterPro" id="IPR050107">
    <property type="entry name" value="ABC_carbohydrate_import_ATPase"/>
</dbReference>
<dbReference type="SUPFAM" id="SSF52540">
    <property type="entry name" value="P-loop containing nucleoside triphosphate hydrolases"/>
    <property type="match status" value="2"/>
</dbReference>
<dbReference type="CDD" id="cd03215">
    <property type="entry name" value="ABC_Carb_Monos_II"/>
    <property type="match status" value="1"/>
</dbReference>